<sequence>MHRMILNLAFVYVLSLFQGAISDAARNRHVQSVSLPPPLSSSVTESLGRYVIRGTRQISLEHIGPADDSTWQRLICKGGILGDAMRAKDANAATHILSEINNGKHEGSESKWTNYESLEQNDWKTSETGYGRIFKHQFSTLYHTLSFKGLNDMRQIHSAWGDSQHNLPKAERRKPEQSEMPHFTQLYDPLDGAIFALRNLSPQGAFLKADKEGYQAGKYHVPALRYWSDIVFLEWQRLAQDHITNINLIVRCGITDKITLAAARRVVEESGNQYGYFNEAKDSPIEDESAKALLGTPNGEGVAWLLLNHKSRLGCKEVKRVRVFADDTEETDLEMTVNFTPSIAFFIGNCEAS</sequence>
<dbReference type="AlphaFoldDB" id="A0A9P4I453"/>
<keyword evidence="1" id="KW-0732">Signal</keyword>
<proteinExistence type="predicted"/>
<organism evidence="2 3">
    <name type="scientific">Rhizodiscina lignyota</name>
    <dbReference type="NCBI Taxonomy" id="1504668"/>
    <lineage>
        <taxon>Eukaryota</taxon>
        <taxon>Fungi</taxon>
        <taxon>Dikarya</taxon>
        <taxon>Ascomycota</taxon>
        <taxon>Pezizomycotina</taxon>
        <taxon>Dothideomycetes</taxon>
        <taxon>Pleosporomycetidae</taxon>
        <taxon>Aulographales</taxon>
        <taxon>Rhizodiscinaceae</taxon>
        <taxon>Rhizodiscina</taxon>
    </lineage>
</organism>
<feature type="chain" id="PRO_5040347751" evidence="1">
    <location>
        <begin position="23"/>
        <end position="353"/>
    </location>
</feature>
<dbReference type="EMBL" id="ML978133">
    <property type="protein sequence ID" value="KAF2094776.1"/>
    <property type="molecule type" value="Genomic_DNA"/>
</dbReference>
<reference evidence="2" key="1">
    <citation type="journal article" date="2020" name="Stud. Mycol.">
        <title>101 Dothideomycetes genomes: a test case for predicting lifestyles and emergence of pathogens.</title>
        <authorList>
            <person name="Haridas S."/>
            <person name="Albert R."/>
            <person name="Binder M."/>
            <person name="Bloem J."/>
            <person name="Labutti K."/>
            <person name="Salamov A."/>
            <person name="Andreopoulos B."/>
            <person name="Baker S."/>
            <person name="Barry K."/>
            <person name="Bills G."/>
            <person name="Bluhm B."/>
            <person name="Cannon C."/>
            <person name="Castanera R."/>
            <person name="Culley D."/>
            <person name="Daum C."/>
            <person name="Ezra D."/>
            <person name="Gonzalez J."/>
            <person name="Henrissat B."/>
            <person name="Kuo A."/>
            <person name="Liang C."/>
            <person name="Lipzen A."/>
            <person name="Lutzoni F."/>
            <person name="Magnuson J."/>
            <person name="Mondo S."/>
            <person name="Nolan M."/>
            <person name="Ohm R."/>
            <person name="Pangilinan J."/>
            <person name="Park H.-J."/>
            <person name="Ramirez L."/>
            <person name="Alfaro M."/>
            <person name="Sun H."/>
            <person name="Tritt A."/>
            <person name="Yoshinaga Y."/>
            <person name="Zwiers L.-H."/>
            <person name="Turgeon B."/>
            <person name="Goodwin S."/>
            <person name="Spatafora J."/>
            <person name="Crous P."/>
            <person name="Grigoriev I."/>
        </authorList>
    </citation>
    <scope>NUCLEOTIDE SEQUENCE</scope>
    <source>
        <strain evidence="2">CBS 133067</strain>
    </source>
</reference>
<evidence type="ECO:0000313" key="2">
    <source>
        <dbReference type="EMBL" id="KAF2094776.1"/>
    </source>
</evidence>
<dbReference type="Proteomes" id="UP000799772">
    <property type="component" value="Unassembled WGS sequence"/>
</dbReference>
<dbReference type="OrthoDB" id="5337308at2759"/>
<evidence type="ECO:0000256" key="1">
    <source>
        <dbReference type="SAM" id="SignalP"/>
    </source>
</evidence>
<accession>A0A9P4I453</accession>
<gene>
    <name evidence="2" type="ORF">NA57DRAFT_79945</name>
</gene>
<evidence type="ECO:0000313" key="3">
    <source>
        <dbReference type="Proteomes" id="UP000799772"/>
    </source>
</evidence>
<feature type="signal peptide" evidence="1">
    <location>
        <begin position="1"/>
        <end position="22"/>
    </location>
</feature>
<keyword evidence="3" id="KW-1185">Reference proteome</keyword>
<comment type="caution">
    <text evidence="2">The sequence shown here is derived from an EMBL/GenBank/DDBJ whole genome shotgun (WGS) entry which is preliminary data.</text>
</comment>
<name>A0A9P4I453_9PEZI</name>
<protein>
    <submittedName>
        <fullName evidence="2">Uncharacterized protein</fullName>
    </submittedName>
</protein>